<evidence type="ECO:0000313" key="4">
    <source>
        <dbReference type="Proteomes" id="UP000245168"/>
    </source>
</evidence>
<organism evidence="3 4">
    <name type="scientific">Marinicauda salina</name>
    <dbReference type="NCBI Taxonomy" id="2135793"/>
    <lineage>
        <taxon>Bacteria</taxon>
        <taxon>Pseudomonadati</taxon>
        <taxon>Pseudomonadota</taxon>
        <taxon>Alphaproteobacteria</taxon>
        <taxon>Maricaulales</taxon>
        <taxon>Maricaulaceae</taxon>
        <taxon>Marinicauda</taxon>
    </lineage>
</organism>
<dbReference type="RefSeq" id="WP_109251507.1">
    <property type="nucleotide sequence ID" value="NZ_QEXV01000001.1"/>
</dbReference>
<keyword evidence="2" id="KW-0472">Membrane</keyword>
<accession>A0A2U2BW40</accession>
<protein>
    <recommendedName>
        <fullName evidence="5">Lipoprotein</fullName>
    </recommendedName>
</protein>
<gene>
    <name evidence="3" type="ORF">DDZ18_01080</name>
</gene>
<dbReference type="PROSITE" id="PS51257">
    <property type="entry name" value="PROKAR_LIPOPROTEIN"/>
    <property type="match status" value="1"/>
</dbReference>
<name>A0A2U2BW40_9PROT</name>
<keyword evidence="2" id="KW-1133">Transmembrane helix</keyword>
<proteinExistence type="predicted"/>
<keyword evidence="2" id="KW-0812">Transmembrane</keyword>
<feature type="compositionally biased region" description="Pro residues" evidence="1">
    <location>
        <begin position="58"/>
        <end position="70"/>
    </location>
</feature>
<keyword evidence="4" id="KW-1185">Reference proteome</keyword>
<reference evidence="4" key="1">
    <citation type="submission" date="2018-05" db="EMBL/GenBank/DDBJ databases">
        <authorList>
            <person name="Liu B.-T."/>
        </authorList>
    </citation>
    <scope>NUCLEOTIDE SEQUENCE [LARGE SCALE GENOMIC DNA]</scope>
    <source>
        <strain evidence="4">WD6-1</strain>
    </source>
</reference>
<evidence type="ECO:0008006" key="5">
    <source>
        <dbReference type="Google" id="ProtNLM"/>
    </source>
</evidence>
<evidence type="ECO:0000256" key="1">
    <source>
        <dbReference type="SAM" id="MobiDB-lite"/>
    </source>
</evidence>
<sequence length="77" mass="7687">MPAHRARNPIDLVIRAAALAGLAATLSGCALVFPEGDTVCPDQGPNSPSWPYCGPAEPGGPQPTSGPRPVPSGTDPG</sequence>
<dbReference type="Proteomes" id="UP000245168">
    <property type="component" value="Unassembled WGS sequence"/>
</dbReference>
<evidence type="ECO:0000313" key="3">
    <source>
        <dbReference type="EMBL" id="PWE18233.1"/>
    </source>
</evidence>
<feature type="region of interest" description="Disordered" evidence="1">
    <location>
        <begin position="40"/>
        <end position="77"/>
    </location>
</feature>
<dbReference type="AlphaFoldDB" id="A0A2U2BW40"/>
<evidence type="ECO:0000256" key="2">
    <source>
        <dbReference type="SAM" id="Phobius"/>
    </source>
</evidence>
<comment type="caution">
    <text evidence="3">The sequence shown here is derived from an EMBL/GenBank/DDBJ whole genome shotgun (WGS) entry which is preliminary data.</text>
</comment>
<feature type="transmembrane region" description="Helical" evidence="2">
    <location>
        <begin position="12"/>
        <end position="33"/>
    </location>
</feature>
<dbReference type="EMBL" id="QEXV01000001">
    <property type="protein sequence ID" value="PWE18233.1"/>
    <property type="molecule type" value="Genomic_DNA"/>
</dbReference>
<dbReference type="OrthoDB" id="7632386at2"/>